<sequence length="226" mass="24335">MVTLRNSTSTLTPSVPSSTEEDNAIQTELALPGIKRGIAIGVACSVSIVLIAILAFLAIRRRNRVLARRAQSNTTEPGNPDIETAYQEKARWSATTPTPPPPPPVEADAHTIYELDANAIPELPGACSAQEVEGKSIGPGESNEADEMYEQKLKQWKTWSIALEPNDPNPTTDVAHRRLPLLTVSPPETALGDVSPMLRSSWDLSPQYASPISPPPNALFPSSRSP</sequence>
<feature type="compositionally biased region" description="Low complexity" evidence="1">
    <location>
        <begin position="7"/>
        <end position="18"/>
    </location>
</feature>
<feature type="transmembrane region" description="Helical" evidence="2">
    <location>
        <begin position="38"/>
        <end position="59"/>
    </location>
</feature>
<reference evidence="3" key="1">
    <citation type="submission" date="2021-02" db="EMBL/GenBank/DDBJ databases">
        <authorList>
            <person name="Syme A R."/>
            <person name="Syme A R."/>
            <person name="Moolhuijzen P."/>
        </authorList>
    </citation>
    <scope>NUCLEOTIDE SEQUENCE</scope>
    <source>
        <strain evidence="3">W1-1</strain>
    </source>
</reference>
<organism evidence="3 4">
    <name type="scientific">Pyrenophora teres f. teres</name>
    <dbReference type="NCBI Taxonomy" id="97479"/>
    <lineage>
        <taxon>Eukaryota</taxon>
        <taxon>Fungi</taxon>
        <taxon>Dikarya</taxon>
        <taxon>Ascomycota</taxon>
        <taxon>Pezizomycotina</taxon>
        <taxon>Dothideomycetes</taxon>
        <taxon>Pleosporomycetidae</taxon>
        <taxon>Pleosporales</taxon>
        <taxon>Pleosporineae</taxon>
        <taxon>Pleosporaceae</taxon>
        <taxon>Pyrenophora</taxon>
    </lineage>
</organism>
<keyword evidence="2" id="KW-0472">Membrane</keyword>
<keyword evidence="2" id="KW-0812">Transmembrane</keyword>
<proteinExistence type="predicted"/>
<gene>
    <name evidence="3" type="ORF">PTTW11_00717</name>
</gene>
<name>A0A6S6VCP9_9PLEO</name>
<evidence type="ECO:0000256" key="2">
    <source>
        <dbReference type="SAM" id="Phobius"/>
    </source>
</evidence>
<feature type="region of interest" description="Disordered" evidence="1">
    <location>
        <begin position="203"/>
        <end position="226"/>
    </location>
</feature>
<feature type="region of interest" description="Disordered" evidence="1">
    <location>
        <begin position="1"/>
        <end position="23"/>
    </location>
</feature>
<evidence type="ECO:0000256" key="1">
    <source>
        <dbReference type="SAM" id="MobiDB-lite"/>
    </source>
</evidence>
<accession>A0A6S6VCP9</accession>
<dbReference type="AlphaFoldDB" id="A0A6S6VCP9"/>
<dbReference type="EMBL" id="HG992977">
    <property type="protein sequence ID" value="CAE6998463.1"/>
    <property type="molecule type" value="Genomic_DNA"/>
</dbReference>
<dbReference type="Proteomes" id="UP000472372">
    <property type="component" value="Chromosome 1"/>
</dbReference>
<protein>
    <submittedName>
        <fullName evidence="3">Uncharacterized protein</fullName>
    </submittedName>
</protein>
<keyword evidence="2" id="KW-1133">Transmembrane helix</keyword>
<evidence type="ECO:0000313" key="4">
    <source>
        <dbReference type="Proteomes" id="UP000472372"/>
    </source>
</evidence>
<evidence type="ECO:0000313" key="3">
    <source>
        <dbReference type="EMBL" id="CAE6998463.1"/>
    </source>
</evidence>